<keyword evidence="11" id="KW-1185">Reference proteome</keyword>
<dbReference type="PROSITE" id="PS51194">
    <property type="entry name" value="HELICASE_CTER"/>
    <property type="match status" value="1"/>
</dbReference>
<dbReference type="Gene3D" id="3.30.40.10">
    <property type="entry name" value="Zinc/RING finger domain, C3HC4 (zinc finger)"/>
    <property type="match status" value="1"/>
</dbReference>
<feature type="compositionally biased region" description="Low complexity" evidence="7">
    <location>
        <begin position="585"/>
        <end position="600"/>
    </location>
</feature>
<name>I0YPT9_COCSC</name>
<dbReference type="PANTHER" id="PTHR45865">
    <property type="entry name" value="E3 UBIQUITIN-PROTEIN LIGASE SHPRH FAMILY MEMBER"/>
    <property type="match status" value="1"/>
</dbReference>
<dbReference type="InterPro" id="IPR052583">
    <property type="entry name" value="ATP-helicase/E3_Ub-Ligase"/>
</dbReference>
<dbReference type="InterPro" id="IPR038718">
    <property type="entry name" value="SNF2-like_sf"/>
</dbReference>
<evidence type="ECO:0000259" key="8">
    <source>
        <dbReference type="PROSITE" id="PS50089"/>
    </source>
</evidence>
<protein>
    <recommendedName>
        <fullName evidence="12">RING-type domain-containing protein</fullName>
    </recommendedName>
</protein>
<evidence type="ECO:0008006" key="12">
    <source>
        <dbReference type="Google" id="ProtNLM"/>
    </source>
</evidence>
<gene>
    <name evidence="10" type="ORF">COCSUDRAFT_67348</name>
</gene>
<dbReference type="InterPro" id="IPR049730">
    <property type="entry name" value="SNF2/RAD54-like_C"/>
</dbReference>
<dbReference type="OrthoDB" id="512097at2759"/>
<dbReference type="InterPro" id="IPR001841">
    <property type="entry name" value="Znf_RING"/>
</dbReference>
<proteinExistence type="inferred from homology"/>
<dbReference type="CDD" id="cd18793">
    <property type="entry name" value="SF2_C_SNF"/>
    <property type="match status" value="1"/>
</dbReference>
<dbReference type="SMART" id="SM00184">
    <property type="entry name" value="RING"/>
    <property type="match status" value="1"/>
</dbReference>
<dbReference type="GeneID" id="17038384"/>
<dbReference type="PROSITE" id="PS50089">
    <property type="entry name" value="ZF_RING_2"/>
    <property type="match status" value="1"/>
</dbReference>
<evidence type="ECO:0000256" key="3">
    <source>
        <dbReference type="ARBA" id="ARBA00022771"/>
    </source>
</evidence>
<dbReference type="GO" id="GO:0008270">
    <property type="term" value="F:zinc ion binding"/>
    <property type="evidence" value="ECO:0007669"/>
    <property type="project" value="UniProtKB-KW"/>
</dbReference>
<dbReference type="InterPro" id="IPR000330">
    <property type="entry name" value="SNF2_N"/>
</dbReference>
<dbReference type="CDD" id="cd16449">
    <property type="entry name" value="RING-HC"/>
    <property type="match status" value="1"/>
</dbReference>
<evidence type="ECO:0000256" key="5">
    <source>
        <dbReference type="ARBA" id="ARBA00022833"/>
    </source>
</evidence>
<dbReference type="eggNOG" id="KOG0298">
    <property type="taxonomic scope" value="Eukaryota"/>
</dbReference>
<dbReference type="PROSITE" id="PS00518">
    <property type="entry name" value="ZF_RING_1"/>
    <property type="match status" value="1"/>
</dbReference>
<dbReference type="eggNOG" id="KOG1001">
    <property type="taxonomic scope" value="Eukaryota"/>
</dbReference>
<dbReference type="SUPFAM" id="SSF57850">
    <property type="entry name" value="RING/U-box"/>
    <property type="match status" value="1"/>
</dbReference>
<keyword evidence="3 6" id="KW-0863">Zinc-finger</keyword>
<dbReference type="GO" id="GO:0005524">
    <property type="term" value="F:ATP binding"/>
    <property type="evidence" value="ECO:0007669"/>
    <property type="project" value="InterPro"/>
</dbReference>
<comment type="caution">
    <text evidence="10">The sequence shown here is derived from an EMBL/GenBank/DDBJ whole genome shotgun (WGS) entry which is preliminary data.</text>
</comment>
<dbReference type="EMBL" id="AGSI01000015">
    <property type="protein sequence ID" value="EIE20408.1"/>
    <property type="molecule type" value="Genomic_DNA"/>
</dbReference>
<dbReference type="Proteomes" id="UP000007264">
    <property type="component" value="Unassembled WGS sequence"/>
</dbReference>
<evidence type="ECO:0000256" key="7">
    <source>
        <dbReference type="SAM" id="MobiDB-lite"/>
    </source>
</evidence>
<dbReference type="InterPro" id="IPR017907">
    <property type="entry name" value="Znf_RING_CS"/>
</dbReference>
<dbReference type="RefSeq" id="XP_005644952.1">
    <property type="nucleotide sequence ID" value="XM_005644895.1"/>
</dbReference>
<evidence type="ECO:0000256" key="6">
    <source>
        <dbReference type="PROSITE-ProRule" id="PRU00175"/>
    </source>
</evidence>
<feature type="compositionally biased region" description="Gly residues" evidence="7">
    <location>
        <begin position="1371"/>
        <end position="1385"/>
    </location>
</feature>
<dbReference type="Gene3D" id="3.40.50.10810">
    <property type="entry name" value="Tandem AAA-ATPase domain"/>
    <property type="match status" value="1"/>
</dbReference>
<keyword evidence="4" id="KW-0378">Hydrolase</keyword>
<evidence type="ECO:0000313" key="10">
    <source>
        <dbReference type="EMBL" id="EIE20408.1"/>
    </source>
</evidence>
<dbReference type="InterPro" id="IPR027417">
    <property type="entry name" value="P-loop_NTPase"/>
</dbReference>
<accession>I0YPT9</accession>
<dbReference type="PANTHER" id="PTHR45865:SF1">
    <property type="entry name" value="E3 UBIQUITIN-PROTEIN LIGASE SHPRH"/>
    <property type="match status" value="1"/>
</dbReference>
<evidence type="ECO:0000313" key="11">
    <source>
        <dbReference type="Proteomes" id="UP000007264"/>
    </source>
</evidence>
<feature type="region of interest" description="Disordered" evidence="7">
    <location>
        <begin position="702"/>
        <end position="739"/>
    </location>
</feature>
<feature type="domain" description="Helicase C-terminal" evidence="9">
    <location>
        <begin position="1484"/>
        <end position="1644"/>
    </location>
</feature>
<dbReference type="STRING" id="574566.I0YPT9"/>
<evidence type="ECO:0000256" key="1">
    <source>
        <dbReference type="ARBA" id="ARBA00008438"/>
    </source>
</evidence>
<sequence>MQDAEGNRSALGYVALHPDKKKPELWDAAAALSLAGVLKLKVIEVRGQQGASEQQQQPQLLEVACSGSLVLPAYATEPPPPGGRSPLAAAVHVIIQHIASLGQEPSDLSADTNVHGMEEPDVDSGEAEELADAPAEQMDLRDRIYEMLRPVEWTAEATEPSGLTCTMPGYQRRALAWMTRREALQDGGEPSISTAGGTSATAGGLGPSLPVWNGTHHPCWQRVALPSGEAFYHNWNTGQLQRMQPFAPVPLNGGALADEMGLGKTVIALALILKRPPPADWCAPLASAQSPQTPGTSATFTPGAAAPTAQIPLNHKGPRRNGATLIAATQALLGQAAGDGGSGGSPVAGKKRKRKMTMRQKVEAAQEVWEIQRQAFEAARNAAVPAAEKAAFEAQMERLITADIVLVAYPVHHARNALGEGRSLRRPKRYSVVDSPLAALHWWRLMLDEAQKVGDGFSQVGDMAALLRAESRWVVTGTPMGNGGLRDLHGLLRVLQHDPFADRRLWRTCVEGPCLRDEPHALERLEAVLKPIMWRNDKSSVGDELKLPPRTLERVAIVVAEGERSFYRSVQEAAVPAQEALQRHSAAAAPAGDGSDEAGPSSPRTVSRVEAARAERAARRAEEAAGSAVLDLRKCCDHPQLTSLWRRQAREGQLSQGTILTIPEQNARQADGLQNKLQGAERNLCVLLNTLAALLLEAPEAHTGPASPKHKGKGKQKAAADDKGTPQGPDRKRRKTELTDSAIGYGSSWEERRTEALALLRRSRLISEEGIGATWGEPATDIKSASAAIRAWRPIQVSVLEQLADLLEASGAPRTEDEDLASMRDEARRKLDDINEVPREACMEREVRLAELTGKLEEAGRKVARLWARAHAAGWQERRPTDAPAWCAALLSAYDSAKAAAAAASAEAGQVQWAAVTELLQPEEERLMQTRAALEGVCVTPVVATALSNAQAVLSALQGNLPLPRRGAGGEAASAALTEAMQDIPEQRIVRLAREGSSLNRALVAAHALRRLHPIDTLDYQKAVSSVKKVVNALRREHDKLLQRRSLHPTSGFMAQDNDLEAAIAALDAVCAQLDFVRGVRERHTAEVQLEVARHNLGVAEEEARVAAAVVSQNSSGKSMAALHANIAELEATCRQLLSRQRFLRGTAESEQPEHIHDAGPGMTDQQLPEPAAPPGSWPAGVRAKTGLSAALGPWQVSLAAPHLAGTTAPASAARLDLTAAPSGAAAGQGLAPAAYPAAAAPGPGSDIAAAAEAADEAMPDAGNDLGSLPGQEIFTTGLESSTLGRAAEKGKEVIVSPRSASMDELARLRAERHARWLEQQEREGSGDRGGPSSRGEAAGPPGSQGSAETPRGANEVLENTAGTSNEAALGAGGGVEGGASGSGAGREEGRAGGNAECLVCFSSIDSAMLLPCGHWLCEACYQKWYSARQKGRKQDCMVCRQPFNFSGVFRAPIAPQPRDAVVRDDPKYQKVVLKGQWGSKIEALLRRLLWLQAKHPEVKSLVFSQWQGALLMVSAALDLNQVKHGSLTGRHRGQGPREVIKKFQEDTDMRVLLLTRGAGGDGLTLTQASQVFLLEPSVSVPVEQQAIARVHRFGQKKPILITRFISQNTVEEEVVREAEATQSLLSDDGVHTASMLQKSEDMTTDLNIRLLTAALRQRPSSAADNADAPGRPDSA</sequence>
<dbReference type="Pfam" id="PF00271">
    <property type="entry name" value="Helicase_C"/>
    <property type="match status" value="1"/>
</dbReference>
<dbReference type="SMART" id="SM00490">
    <property type="entry name" value="HELICc"/>
    <property type="match status" value="1"/>
</dbReference>
<evidence type="ECO:0000256" key="2">
    <source>
        <dbReference type="ARBA" id="ARBA00022723"/>
    </source>
</evidence>
<organism evidence="10 11">
    <name type="scientific">Coccomyxa subellipsoidea (strain C-169)</name>
    <name type="common">Green microalga</name>
    <dbReference type="NCBI Taxonomy" id="574566"/>
    <lineage>
        <taxon>Eukaryota</taxon>
        <taxon>Viridiplantae</taxon>
        <taxon>Chlorophyta</taxon>
        <taxon>core chlorophytes</taxon>
        <taxon>Trebouxiophyceae</taxon>
        <taxon>Trebouxiophyceae incertae sedis</taxon>
        <taxon>Coccomyxaceae</taxon>
        <taxon>Coccomyxa</taxon>
        <taxon>Coccomyxa subellipsoidea</taxon>
    </lineage>
</organism>
<feature type="region of interest" description="Disordered" evidence="7">
    <location>
        <begin position="1147"/>
        <end position="1182"/>
    </location>
</feature>
<feature type="compositionally biased region" description="Basic and acidic residues" evidence="7">
    <location>
        <begin position="1317"/>
        <end position="1327"/>
    </location>
</feature>
<dbReference type="KEGG" id="csl:COCSUDRAFT_67348"/>
<dbReference type="InterPro" id="IPR013083">
    <property type="entry name" value="Znf_RING/FYVE/PHD"/>
</dbReference>
<dbReference type="GO" id="GO:0016787">
    <property type="term" value="F:hydrolase activity"/>
    <property type="evidence" value="ECO:0007669"/>
    <property type="project" value="UniProtKB-KW"/>
</dbReference>
<feature type="region of interest" description="Disordered" evidence="7">
    <location>
        <begin position="578"/>
        <end position="605"/>
    </location>
</feature>
<dbReference type="SUPFAM" id="SSF52540">
    <property type="entry name" value="P-loop containing nucleoside triphosphate hydrolases"/>
    <property type="match status" value="2"/>
</dbReference>
<comment type="similarity">
    <text evidence="1">Belongs to the SNF2/RAD54 helicase family. RAD16 subfamily.</text>
</comment>
<evidence type="ECO:0000256" key="4">
    <source>
        <dbReference type="ARBA" id="ARBA00022801"/>
    </source>
</evidence>
<evidence type="ECO:0000259" key="9">
    <source>
        <dbReference type="PROSITE" id="PS51194"/>
    </source>
</evidence>
<feature type="region of interest" description="Disordered" evidence="7">
    <location>
        <begin position="1317"/>
        <end position="1352"/>
    </location>
</feature>
<dbReference type="InterPro" id="IPR001650">
    <property type="entry name" value="Helicase_C-like"/>
</dbReference>
<keyword evidence="5" id="KW-0862">Zinc</keyword>
<dbReference type="Pfam" id="PF13920">
    <property type="entry name" value="zf-C3HC4_3"/>
    <property type="match status" value="1"/>
</dbReference>
<dbReference type="Pfam" id="PF00176">
    <property type="entry name" value="SNF2-rel_dom"/>
    <property type="match status" value="1"/>
</dbReference>
<feature type="region of interest" description="Disordered" evidence="7">
    <location>
        <begin position="1366"/>
        <end position="1389"/>
    </location>
</feature>
<dbReference type="Gene3D" id="3.40.50.300">
    <property type="entry name" value="P-loop containing nucleotide triphosphate hydrolases"/>
    <property type="match status" value="1"/>
</dbReference>
<feature type="domain" description="RING-type" evidence="8">
    <location>
        <begin position="1398"/>
        <end position="1441"/>
    </location>
</feature>
<reference evidence="10 11" key="1">
    <citation type="journal article" date="2012" name="Genome Biol.">
        <title>The genome of the polar eukaryotic microalga coccomyxa subellipsoidea reveals traits of cold adaptation.</title>
        <authorList>
            <person name="Blanc G."/>
            <person name="Agarkova I."/>
            <person name="Grimwood J."/>
            <person name="Kuo A."/>
            <person name="Brueggeman A."/>
            <person name="Dunigan D."/>
            <person name="Gurnon J."/>
            <person name="Ladunga I."/>
            <person name="Lindquist E."/>
            <person name="Lucas S."/>
            <person name="Pangilinan J."/>
            <person name="Proschold T."/>
            <person name="Salamov A."/>
            <person name="Schmutz J."/>
            <person name="Weeks D."/>
            <person name="Yamada T."/>
            <person name="Claverie J.M."/>
            <person name="Grigoriev I."/>
            <person name="Van Etten J."/>
            <person name="Lomsadze A."/>
            <person name="Borodovsky M."/>
        </authorList>
    </citation>
    <scope>NUCLEOTIDE SEQUENCE [LARGE SCALE GENOMIC DNA]</scope>
    <source>
        <strain evidence="10 11">C-169</strain>
    </source>
</reference>
<feature type="region of interest" description="Disordered" evidence="7">
    <location>
        <begin position="1252"/>
        <end position="1273"/>
    </location>
</feature>
<keyword evidence="2" id="KW-0479">Metal-binding</keyword>